<dbReference type="EMBL" id="JACPRF010000058">
    <property type="protein sequence ID" value="MBI2875635.1"/>
    <property type="molecule type" value="Genomic_DNA"/>
</dbReference>
<evidence type="ECO:0000313" key="2">
    <source>
        <dbReference type="EMBL" id="MBI2875635.1"/>
    </source>
</evidence>
<dbReference type="InterPro" id="IPR055140">
    <property type="entry name" value="Thiolase_C_2"/>
</dbReference>
<accession>A0A932FZQ8</accession>
<dbReference type="Proteomes" id="UP000769766">
    <property type="component" value="Unassembled WGS sequence"/>
</dbReference>
<dbReference type="PANTHER" id="PTHR42870:SF1">
    <property type="entry name" value="NON-SPECIFIC LIPID-TRANSFER PROTEIN-LIKE 2"/>
    <property type="match status" value="1"/>
</dbReference>
<comment type="caution">
    <text evidence="2">The sequence shown here is derived from an EMBL/GenBank/DDBJ whole genome shotgun (WGS) entry which is preliminary data.</text>
</comment>
<dbReference type="PANTHER" id="PTHR42870">
    <property type="entry name" value="ACETYL-COA C-ACETYLTRANSFERASE"/>
    <property type="match status" value="1"/>
</dbReference>
<feature type="domain" description="Thiolase C-terminal" evidence="1">
    <location>
        <begin position="243"/>
        <end position="386"/>
    </location>
</feature>
<dbReference type="InterPro" id="IPR016039">
    <property type="entry name" value="Thiolase-like"/>
</dbReference>
<dbReference type="Pfam" id="PF22691">
    <property type="entry name" value="Thiolase_C_1"/>
    <property type="match status" value="1"/>
</dbReference>
<evidence type="ECO:0000259" key="1">
    <source>
        <dbReference type="Pfam" id="PF22691"/>
    </source>
</evidence>
<dbReference type="SUPFAM" id="SSF53901">
    <property type="entry name" value="Thiolase-like"/>
    <property type="match status" value="2"/>
</dbReference>
<dbReference type="Gene3D" id="3.40.47.10">
    <property type="match status" value="1"/>
</dbReference>
<organism evidence="2 3">
    <name type="scientific">Tectimicrobiota bacterium</name>
    <dbReference type="NCBI Taxonomy" id="2528274"/>
    <lineage>
        <taxon>Bacteria</taxon>
        <taxon>Pseudomonadati</taxon>
        <taxon>Nitrospinota/Tectimicrobiota group</taxon>
        <taxon>Candidatus Tectimicrobiota</taxon>
    </lineage>
</organism>
<gene>
    <name evidence="2" type="ORF">HYY20_01995</name>
</gene>
<dbReference type="InterPro" id="IPR002155">
    <property type="entry name" value="Thiolase"/>
</dbReference>
<name>A0A932FZQ8_UNCTE</name>
<dbReference type="GO" id="GO:0003988">
    <property type="term" value="F:acetyl-CoA C-acyltransferase activity"/>
    <property type="evidence" value="ECO:0007669"/>
    <property type="project" value="UniProtKB-ARBA"/>
</dbReference>
<evidence type="ECO:0000313" key="3">
    <source>
        <dbReference type="Proteomes" id="UP000769766"/>
    </source>
</evidence>
<dbReference type="PIRSF" id="PIRSF000429">
    <property type="entry name" value="Ac-CoA_Ac_transf"/>
    <property type="match status" value="1"/>
</dbReference>
<proteinExistence type="predicted"/>
<dbReference type="CDD" id="cd00829">
    <property type="entry name" value="SCP-x_thiolase"/>
    <property type="match status" value="1"/>
</dbReference>
<sequence length="388" mass="40640">MAHSARRIALVGIGETRLGRVPDQSSWELYAQAAELALEDAGLTRREIDGILTCGSLVEPHPRHHIGLGEHLGIPVVRFSDTLHTGGAAAAAGLQLAAAAILAGLCETVLVAAADNLLSGLSREEGVAAMTLSHNPEFTIPYGPLIASLYACQARRHMEEYGTTSEQLAAVAVAARKHALLNPQAQQRTPLTVEEVLHSRMISSPLHLLDCAQVSDGGAAFLVTTAERARDLRQKPVYLLGAGQAHSAYDLTLIPSLTATDAGLAAEVAFRAAGVGREEIGFLQTYDCFTHAPIILLEDLGFCGKGEGGAFVSDGRIEPGGALPMNTHGGLLSCCHAGVTGGIFHLVEAVRQLRGQAGERQVPEARIGLVHGSGDLLTNHATVILAAE</sequence>
<protein>
    <submittedName>
        <fullName evidence="2">Thiolase family protein</fullName>
    </submittedName>
</protein>
<reference evidence="2" key="1">
    <citation type="submission" date="2020-07" db="EMBL/GenBank/DDBJ databases">
        <title>Huge and variable diversity of episymbiotic CPR bacteria and DPANN archaea in groundwater ecosystems.</title>
        <authorList>
            <person name="He C.Y."/>
            <person name="Keren R."/>
            <person name="Whittaker M."/>
            <person name="Farag I.F."/>
            <person name="Doudna J."/>
            <person name="Cate J.H.D."/>
            <person name="Banfield J.F."/>
        </authorList>
    </citation>
    <scope>NUCLEOTIDE SEQUENCE</scope>
    <source>
        <strain evidence="2">NC_groundwater_672_Ag_B-0.1um_62_36</strain>
    </source>
</reference>
<dbReference type="AlphaFoldDB" id="A0A932FZQ8"/>